<evidence type="ECO:0000313" key="2">
    <source>
        <dbReference type="EMBL" id="KAK7860985.1"/>
    </source>
</evidence>
<dbReference type="InterPro" id="IPR006652">
    <property type="entry name" value="Kelch_1"/>
</dbReference>
<dbReference type="Gene3D" id="2.120.10.80">
    <property type="entry name" value="Kelch-type beta propeller"/>
    <property type="match status" value="1"/>
</dbReference>
<feature type="region of interest" description="Disordered" evidence="1">
    <location>
        <begin position="276"/>
        <end position="323"/>
    </location>
</feature>
<dbReference type="InterPro" id="IPR050354">
    <property type="entry name" value="F-box/kelch-repeat_ARATH"/>
</dbReference>
<keyword evidence="3" id="KW-1185">Reference proteome</keyword>
<feature type="compositionally biased region" description="Low complexity" evidence="1">
    <location>
        <begin position="54"/>
        <end position="72"/>
    </location>
</feature>
<protein>
    <submittedName>
        <fullName evidence="2">F-box/kelch-repeat protein</fullName>
    </submittedName>
</protein>
<proteinExistence type="predicted"/>
<dbReference type="InterPro" id="IPR015915">
    <property type="entry name" value="Kelch-typ_b-propeller"/>
</dbReference>
<dbReference type="PANTHER" id="PTHR24414">
    <property type="entry name" value="F-BOX/KELCH-REPEAT PROTEIN SKIP4"/>
    <property type="match status" value="1"/>
</dbReference>
<dbReference type="SUPFAM" id="SSF117281">
    <property type="entry name" value="Kelch motif"/>
    <property type="match status" value="1"/>
</dbReference>
<feature type="compositionally biased region" description="Acidic residues" evidence="1">
    <location>
        <begin position="288"/>
        <end position="297"/>
    </location>
</feature>
<dbReference type="EMBL" id="PKMF04000004">
    <property type="protein sequence ID" value="KAK7860985.1"/>
    <property type="molecule type" value="Genomic_DNA"/>
</dbReference>
<dbReference type="Pfam" id="PF01344">
    <property type="entry name" value="Kelch_1"/>
    <property type="match status" value="1"/>
</dbReference>
<gene>
    <name evidence="2" type="primary">CTG10_1</name>
    <name evidence="2" type="ORF">CFP56_029081</name>
</gene>
<reference evidence="2 3" key="1">
    <citation type="journal article" date="2018" name="Sci. Data">
        <title>The draft genome sequence of cork oak.</title>
        <authorList>
            <person name="Ramos A.M."/>
            <person name="Usie A."/>
            <person name="Barbosa P."/>
            <person name="Barros P.M."/>
            <person name="Capote T."/>
            <person name="Chaves I."/>
            <person name="Simoes F."/>
            <person name="Abreu I."/>
            <person name="Carrasquinho I."/>
            <person name="Faro C."/>
            <person name="Guimaraes J.B."/>
            <person name="Mendonca D."/>
            <person name="Nobrega F."/>
            <person name="Rodrigues L."/>
            <person name="Saibo N.J.M."/>
            <person name="Varela M.C."/>
            <person name="Egas C."/>
            <person name="Matos J."/>
            <person name="Miguel C.M."/>
            <person name="Oliveira M.M."/>
            <person name="Ricardo C.P."/>
            <person name="Goncalves S."/>
        </authorList>
    </citation>
    <scope>NUCLEOTIDE SEQUENCE [LARGE SCALE GENOMIC DNA]</scope>
    <source>
        <strain evidence="3">cv. HL8</strain>
    </source>
</reference>
<feature type="region of interest" description="Disordered" evidence="1">
    <location>
        <begin position="1"/>
        <end position="85"/>
    </location>
</feature>
<comment type="caution">
    <text evidence="2">The sequence shown here is derived from an EMBL/GenBank/DDBJ whole genome shotgun (WGS) entry which is preliminary data.</text>
</comment>
<feature type="compositionally biased region" description="Basic and acidic residues" evidence="1">
    <location>
        <begin position="298"/>
        <end position="323"/>
    </location>
</feature>
<name>A0AAW0MB31_QUESU</name>
<feature type="compositionally biased region" description="Basic and acidic residues" evidence="1">
    <location>
        <begin position="11"/>
        <end position="20"/>
    </location>
</feature>
<evidence type="ECO:0000256" key="1">
    <source>
        <dbReference type="SAM" id="MobiDB-lite"/>
    </source>
</evidence>
<dbReference type="Proteomes" id="UP000237347">
    <property type="component" value="Unassembled WGS sequence"/>
</dbReference>
<evidence type="ECO:0000313" key="3">
    <source>
        <dbReference type="Proteomes" id="UP000237347"/>
    </source>
</evidence>
<dbReference type="AlphaFoldDB" id="A0AAW0MB31"/>
<sequence length="323" mass="36590">MDQTPTKHYSHNFDHNKNHQETTTTRTTRHWPQQPQENTQHADSTLGVKKKKITTNNNSSSCSSSFTPKKISPVSKVAEDRPPGPYPSRYYAVLDDHLYSVGGPDPDFSASTIPDVYENYTLSPDSPLNIVSSIPTTEVWMLDLKCPGKGWERAPSMKYRRQNPQTIVVDGKLYVFGGLGWLQPKDTFSGWMEFYDPKLRTWETLPNPPTYSKIDMDVIFAHSSFKGKDQIIINGPPVLEEGDSNGKAKHTAMVRPVLHIELGSSGFLRIEYTAQQRKSRGLEGKEEGGEEEEEREEGEMRGKQSNELERQRSKRDTGERAEA</sequence>
<accession>A0AAW0MB31</accession>
<organism evidence="2 3">
    <name type="scientific">Quercus suber</name>
    <name type="common">Cork oak</name>
    <dbReference type="NCBI Taxonomy" id="58331"/>
    <lineage>
        <taxon>Eukaryota</taxon>
        <taxon>Viridiplantae</taxon>
        <taxon>Streptophyta</taxon>
        <taxon>Embryophyta</taxon>
        <taxon>Tracheophyta</taxon>
        <taxon>Spermatophyta</taxon>
        <taxon>Magnoliopsida</taxon>
        <taxon>eudicotyledons</taxon>
        <taxon>Gunneridae</taxon>
        <taxon>Pentapetalae</taxon>
        <taxon>rosids</taxon>
        <taxon>fabids</taxon>
        <taxon>Fagales</taxon>
        <taxon>Fagaceae</taxon>
        <taxon>Quercus</taxon>
    </lineage>
</organism>
<feature type="compositionally biased region" description="Polar residues" evidence="1">
    <location>
        <begin position="30"/>
        <end position="43"/>
    </location>
</feature>
<dbReference type="PANTHER" id="PTHR24414:SF199">
    <property type="entry name" value="F-BOX_KELCH-REPEAT PROTEIN SKIP6-LIKE"/>
    <property type="match status" value="1"/>
</dbReference>